<sequence length="343" mass="38277">MAVSGNSGLGAFGVDESHSIMIDQYPFITGTVKKDGWMERTLSQRTLEHCDKWCRHRTLVEVHLLPQPPSWTRPDDPQMDKIMVSIVGDPATLESSMKLPVDKAQCSSIFRLSHFHDNNTRVQVAYYSSTSLSRLLDADYLPSGYVHVQPLDTENRMVEFWLSYSTRCCLPCTLACHISTIGSFSRSYCPYATKRSSAGGGAASEPINDEKCLLNSCNRCPADTIPLSPHRVWYAINATLSDCRCSSHSFVMSSYYLLNHTAFLLRSSSTFTAAATPAPRHYALLSYAVKHQYALQSIPSLVINHSISLIDAHVIILYITQYTPSSSPTVRSRVHPPQMHSNH</sequence>
<evidence type="ECO:0000313" key="2">
    <source>
        <dbReference type="Proteomes" id="UP000241769"/>
    </source>
</evidence>
<comment type="caution">
    <text evidence="1">The sequence shown here is derived from an EMBL/GenBank/DDBJ whole genome shotgun (WGS) entry which is preliminary data.</text>
</comment>
<keyword evidence="2" id="KW-1185">Reference proteome</keyword>
<proteinExistence type="predicted"/>
<evidence type="ECO:0000313" key="1">
    <source>
        <dbReference type="EMBL" id="PRP80350.1"/>
    </source>
</evidence>
<dbReference type="InParanoid" id="A0A2P6N8T1"/>
<gene>
    <name evidence="1" type="ORF">PROFUN_11919</name>
</gene>
<reference evidence="1 2" key="1">
    <citation type="journal article" date="2018" name="Genome Biol. Evol.">
        <title>Multiple Roots of Fruiting Body Formation in Amoebozoa.</title>
        <authorList>
            <person name="Hillmann F."/>
            <person name="Forbes G."/>
            <person name="Novohradska S."/>
            <person name="Ferling I."/>
            <person name="Riege K."/>
            <person name="Groth M."/>
            <person name="Westermann M."/>
            <person name="Marz M."/>
            <person name="Spaller T."/>
            <person name="Winckler T."/>
            <person name="Schaap P."/>
            <person name="Glockner G."/>
        </authorList>
    </citation>
    <scope>NUCLEOTIDE SEQUENCE [LARGE SCALE GENOMIC DNA]</scope>
    <source>
        <strain evidence="1 2">Jena</strain>
    </source>
</reference>
<name>A0A2P6N8T1_9EUKA</name>
<organism evidence="1 2">
    <name type="scientific">Planoprotostelium fungivorum</name>
    <dbReference type="NCBI Taxonomy" id="1890364"/>
    <lineage>
        <taxon>Eukaryota</taxon>
        <taxon>Amoebozoa</taxon>
        <taxon>Evosea</taxon>
        <taxon>Variosea</taxon>
        <taxon>Cavosteliida</taxon>
        <taxon>Cavosteliaceae</taxon>
        <taxon>Planoprotostelium</taxon>
    </lineage>
</organism>
<dbReference type="EMBL" id="MDYQ01000152">
    <property type="protein sequence ID" value="PRP80350.1"/>
    <property type="molecule type" value="Genomic_DNA"/>
</dbReference>
<dbReference type="AlphaFoldDB" id="A0A2P6N8T1"/>
<accession>A0A2P6N8T1</accession>
<protein>
    <submittedName>
        <fullName evidence="1">Uncharacterized protein</fullName>
    </submittedName>
</protein>
<dbReference type="Proteomes" id="UP000241769">
    <property type="component" value="Unassembled WGS sequence"/>
</dbReference>